<keyword evidence="1" id="KW-1133">Transmembrane helix</keyword>
<dbReference type="Proteomes" id="UP000624703">
    <property type="component" value="Unassembled WGS sequence"/>
</dbReference>
<feature type="transmembrane region" description="Helical" evidence="1">
    <location>
        <begin position="46"/>
        <end position="68"/>
    </location>
</feature>
<keyword evidence="1" id="KW-0472">Membrane</keyword>
<reference evidence="2" key="1">
    <citation type="submission" date="2021-01" db="EMBL/GenBank/DDBJ databases">
        <title>Modified the classification status of verrucomicrobia.</title>
        <authorList>
            <person name="Feng X."/>
        </authorList>
    </citation>
    <scope>NUCLEOTIDE SEQUENCE</scope>
    <source>
        <strain evidence="2">_KCTC 22039</strain>
    </source>
</reference>
<evidence type="ECO:0000313" key="2">
    <source>
        <dbReference type="EMBL" id="MBK1792211.1"/>
    </source>
</evidence>
<comment type="caution">
    <text evidence="2">The sequence shown here is derived from an EMBL/GenBank/DDBJ whole genome shotgun (WGS) entry which is preliminary data.</text>
</comment>
<feature type="transmembrane region" description="Helical" evidence="1">
    <location>
        <begin position="12"/>
        <end position="34"/>
    </location>
</feature>
<gene>
    <name evidence="2" type="ORF">JIN82_13700</name>
</gene>
<protein>
    <submittedName>
        <fullName evidence="2">Uncharacterized protein</fullName>
    </submittedName>
</protein>
<organism evidence="2 3">
    <name type="scientific">Persicirhabdus sediminis</name>
    <dbReference type="NCBI Taxonomy" id="454144"/>
    <lineage>
        <taxon>Bacteria</taxon>
        <taxon>Pseudomonadati</taxon>
        <taxon>Verrucomicrobiota</taxon>
        <taxon>Verrucomicrobiia</taxon>
        <taxon>Verrucomicrobiales</taxon>
        <taxon>Verrucomicrobiaceae</taxon>
        <taxon>Persicirhabdus</taxon>
    </lineage>
</organism>
<dbReference type="RefSeq" id="WP_200312226.1">
    <property type="nucleotide sequence ID" value="NZ_JAENIM010000044.1"/>
</dbReference>
<name>A0A8J7MG66_9BACT</name>
<dbReference type="EMBL" id="JAENIM010000044">
    <property type="protein sequence ID" value="MBK1792211.1"/>
    <property type="molecule type" value="Genomic_DNA"/>
</dbReference>
<evidence type="ECO:0000256" key="1">
    <source>
        <dbReference type="SAM" id="Phobius"/>
    </source>
</evidence>
<sequence length="120" mass="13046">MKVDKLGSYTVQLVMMALNTALILSGSMVVATLLKLRGFPERNYDWPLLAVFVRNWGFILVILPAIWVTISISLERNAQSNFSTRSSLISGLLLFAGLAVLIIIVVVLANGAGSIIQVVE</sequence>
<proteinExistence type="predicted"/>
<keyword evidence="3" id="KW-1185">Reference proteome</keyword>
<evidence type="ECO:0000313" key="3">
    <source>
        <dbReference type="Proteomes" id="UP000624703"/>
    </source>
</evidence>
<dbReference type="AlphaFoldDB" id="A0A8J7MG66"/>
<feature type="transmembrane region" description="Helical" evidence="1">
    <location>
        <begin position="88"/>
        <end position="109"/>
    </location>
</feature>
<accession>A0A8J7MG66</accession>
<keyword evidence="1" id="KW-0812">Transmembrane</keyword>